<keyword evidence="3" id="KW-1185">Reference proteome</keyword>
<comment type="caution">
    <text evidence="2">The sequence shown here is derived from an EMBL/GenBank/DDBJ whole genome shotgun (WGS) entry which is preliminary data.</text>
</comment>
<reference evidence="2" key="2">
    <citation type="submission" date="2020-11" db="EMBL/GenBank/DDBJ databases">
        <title>Whole genome sequencing of Colletotrichum sp.</title>
        <authorList>
            <person name="Li H."/>
        </authorList>
    </citation>
    <scope>NUCLEOTIDE SEQUENCE</scope>
    <source>
        <strain evidence="2">CkLH20</strain>
    </source>
</reference>
<dbReference type="AlphaFoldDB" id="A0A9P6I8C0"/>
<evidence type="ECO:0000313" key="2">
    <source>
        <dbReference type="EMBL" id="KAF9877582.1"/>
    </source>
</evidence>
<dbReference type="RefSeq" id="XP_038747043.1">
    <property type="nucleotide sequence ID" value="XM_038887436.1"/>
</dbReference>
<dbReference type="Proteomes" id="UP000781932">
    <property type="component" value="Unassembled WGS sequence"/>
</dbReference>
<evidence type="ECO:0000256" key="1">
    <source>
        <dbReference type="SAM" id="MobiDB-lite"/>
    </source>
</evidence>
<feature type="region of interest" description="Disordered" evidence="1">
    <location>
        <begin position="1"/>
        <end position="24"/>
    </location>
</feature>
<organism evidence="2 3">
    <name type="scientific">Colletotrichum karsti</name>
    <dbReference type="NCBI Taxonomy" id="1095194"/>
    <lineage>
        <taxon>Eukaryota</taxon>
        <taxon>Fungi</taxon>
        <taxon>Dikarya</taxon>
        <taxon>Ascomycota</taxon>
        <taxon>Pezizomycotina</taxon>
        <taxon>Sordariomycetes</taxon>
        <taxon>Hypocreomycetidae</taxon>
        <taxon>Glomerellales</taxon>
        <taxon>Glomerellaceae</taxon>
        <taxon>Colletotrichum</taxon>
        <taxon>Colletotrichum boninense species complex</taxon>
    </lineage>
</organism>
<proteinExistence type="predicted"/>
<name>A0A9P6I8C0_9PEZI</name>
<feature type="region of interest" description="Disordered" evidence="1">
    <location>
        <begin position="265"/>
        <end position="299"/>
    </location>
</feature>
<sequence>MASVAQVNLAHPPRSRRSHPDLGVLCPTTMTTTTTTTRTDPNQNLNLDAFESQMQGVVHTLSDLIREHKTTVPNVKESRDALAQAEGHLAGAAEHARNNRPTWTSCLFSKQGKIRERELKLRRFVASVRASFESLGGRCGRAEERLAGVRERAVALSAQVARGPWAAVCEIKARRLETERGASENEPSKAAVLRAHIAVKLSLTKLAELVKEVEDDEASLGVVREKCAFVVRRLGFVLEEEDLAGLIWGLKYAVEDVQAREGKSEKQLQEKTVISEKGRSRSTSEADTLSRGSFMMLRG</sequence>
<protein>
    <submittedName>
        <fullName evidence="2">Uncharacterized protein</fullName>
    </submittedName>
</protein>
<accession>A0A9P6I8C0</accession>
<evidence type="ECO:0000313" key="3">
    <source>
        <dbReference type="Proteomes" id="UP000781932"/>
    </source>
</evidence>
<reference evidence="2" key="1">
    <citation type="submission" date="2020-03" db="EMBL/GenBank/DDBJ databases">
        <authorList>
            <person name="He L."/>
        </authorList>
    </citation>
    <scope>NUCLEOTIDE SEQUENCE</scope>
    <source>
        <strain evidence="2">CkLH20</strain>
    </source>
</reference>
<feature type="compositionally biased region" description="Basic and acidic residues" evidence="1">
    <location>
        <begin position="265"/>
        <end position="284"/>
    </location>
</feature>
<dbReference type="EMBL" id="JAATWM020000013">
    <property type="protein sequence ID" value="KAF9877582.1"/>
    <property type="molecule type" value="Genomic_DNA"/>
</dbReference>
<dbReference type="GeneID" id="62160510"/>
<gene>
    <name evidence="2" type="ORF">CkaCkLH20_04717</name>
</gene>